<comment type="caution">
    <text evidence="1">The sequence shown here is derived from an EMBL/GenBank/DDBJ whole genome shotgun (WGS) entry which is preliminary data.</text>
</comment>
<reference evidence="1 2" key="1">
    <citation type="submission" date="2019-05" db="EMBL/GenBank/DDBJ databases">
        <title>Another draft genome of Portunus trituberculatus and its Hox gene families provides insights of decapod evolution.</title>
        <authorList>
            <person name="Jeong J.-H."/>
            <person name="Song I."/>
            <person name="Kim S."/>
            <person name="Choi T."/>
            <person name="Kim D."/>
            <person name="Ryu S."/>
            <person name="Kim W."/>
        </authorList>
    </citation>
    <scope>NUCLEOTIDE SEQUENCE [LARGE SCALE GENOMIC DNA]</scope>
    <source>
        <tissue evidence="1">Muscle</tissue>
    </source>
</reference>
<organism evidence="1 2">
    <name type="scientific">Portunus trituberculatus</name>
    <name type="common">Swimming crab</name>
    <name type="synonym">Neptunus trituberculatus</name>
    <dbReference type="NCBI Taxonomy" id="210409"/>
    <lineage>
        <taxon>Eukaryota</taxon>
        <taxon>Metazoa</taxon>
        <taxon>Ecdysozoa</taxon>
        <taxon>Arthropoda</taxon>
        <taxon>Crustacea</taxon>
        <taxon>Multicrustacea</taxon>
        <taxon>Malacostraca</taxon>
        <taxon>Eumalacostraca</taxon>
        <taxon>Eucarida</taxon>
        <taxon>Decapoda</taxon>
        <taxon>Pleocyemata</taxon>
        <taxon>Brachyura</taxon>
        <taxon>Eubrachyura</taxon>
        <taxon>Portunoidea</taxon>
        <taxon>Portunidae</taxon>
        <taxon>Portuninae</taxon>
        <taxon>Portunus</taxon>
    </lineage>
</organism>
<sequence>MVCYNLSRGLQWAWEMRHLKMLDLLSPG</sequence>
<evidence type="ECO:0000313" key="2">
    <source>
        <dbReference type="Proteomes" id="UP000324222"/>
    </source>
</evidence>
<dbReference type="AlphaFoldDB" id="A0A5B7DZL4"/>
<name>A0A5B7DZL4_PORTR</name>
<dbReference type="EMBL" id="VSRR010001689">
    <property type="protein sequence ID" value="MPC27080.1"/>
    <property type="molecule type" value="Genomic_DNA"/>
</dbReference>
<accession>A0A5B7DZL4</accession>
<proteinExistence type="predicted"/>
<dbReference type="Proteomes" id="UP000324222">
    <property type="component" value="Unassembled WGS sequence"/>
</dbReference>
<keyword evidence="2" id="KW-1185">Reference proteome</keyword>
<protein>
    <submittedName>
        <fullName evidence="1">Uncharacterized protein</fullName>
    </submittedName>
</protein>
<evidence type="ECO:0000313" key="1">
    <source>
        <dbReference type="EMBL" id="MPC27080.1"/>
    </source>
</evidence>
<gene>
    <name evidence="1" type="ORF">E2C01_020234</name>
</gene>